<gene>
    <name evidence="6" type="primary">LOC121212678</name>
</gene>
<keyword evidence="2 3" id="KW-0808">Transferase</keyword>
<dbReference type="InterPro" id="IPR002213">
    <property type="entry name" value="UDP_glucos_trans"/>
</dbReference>
<reference evidence="6" key="2">
    <citation type="submission" date="2025-08" db="UniProtKB">
        <authorList>
            <consortium name="RefSeq"/>
        </authorList>
    </citation>
    <scope>IDENTIFICATION</scope>
</reference>
<keyword evidence="4" id="KW-0175">Coiled coil</keyword>
<dbReference type="SUPFAM" id="SSF53756">
    <property type="entry name" value="UDP-Glycosyltransferase/glycogen phosphorylase"/>
    <property type="match status" value="1"/>
</dbReference>
<organism evidence="5 6">
    <name type="scientific">Gossypium hirsutum</name>
    <name type="common">Upland cotton</name>
    <name type="synonym">Gossypium mexicanum</name>
    <dbReference type="NCBI Taxonomy" id="3635"/>
    <lineage>
        <taxon>Eukaryota</taxon>
        <taxon>Viridiplantae</taxon>
        <taxon>Streptophyta</taxon>
        <taxon>Embryophyta</taxon>
        <taxon>Tracheophyta</taxon>
        <taxon>Spermatophyta</taxon>
        <taxon>Magnoliopsida</taxon>
        <taxon>eudicotyledons</taxon>
        <taxon>Gunneridae</taxon>
        <taxon>Pentapetalae</taxon>
        <taxon>rosids</taxon>
        <taxon>malvids</taxon>
        <taxon>Malvales</taxon>
        <taxon>Malvaceae</taxon>
        <taxon>Malvoideae</taxon>
        <taxon>Gossypium</taxon>
    </lineage>
</organism>
<protein>
    <submittedName>
        <fullName evidence="6">UDP-glycosyltransferase 71K1-like</fullName>
    </submittedName>
</protein>
<dbReference type="GeneID" id="121212678"/>
<keyword evidence="5" id="KW-1185">Reference proteome</keyword>
<dbReference type="Proteomes" id="UP000818029">
    <property type="component" value="Chromosome A13"/>
</dbReference>
<evidence type="ECO:0000256" key="4">
    <source>
        <dbReference type="SAM" id="Coils"/>
    </source>
</evidence>
<keyword evidence="3" id="KW-0328">Glycosyltransferase</keyword>
<evidence type="ECO:0000256" key="2">
    <source>
        <dbReference type="ARBA" id="ARBA00022679"/>
    </source>
</evidence>
<dbReference type="CDD" id="cd03784">
    <property type="entry name" value="GT1_Gtf-like"/>
    <property type="match status" value="1"/>
</dbReference>
<sequence>MLPEGFVERIQGKGMMIYGWAPQVEILAHKAIGGFVSHCGWNSILESLWFGVPMVTWPMYAEQKLNVFKMMKELELAVELRLDYEQLKVDDVVMADEIEKAVKQVMDERNEARKKVKEMAEIARKSIVSEGSSFLSIQRLINDMISNN</sequence>
<evidence type="ECO:0000256" key="1">
    <source>
        <dbReference type="ARBA" id="ARBA00009995"/>
    </source>
</evidence>
<accession>A0ABM2ZGQ1</accession>
<dbReference type="Pfam" id="PF00201">
    <property type="entry name" value="UDPGT"/>
    <property type="match status" value="1"/>
</dbReference>
<dbReference type="PROSITE" id="PS00375">
    <property type="entry name" value="UDPGT"/>
    <property type="match status" value="1"/>
</dbReference>
<dbReference type="InterPro" id="IPR050481">
    <property type="entry name" value="UDP-glycosyltransf_plant"/>
</dbReference>
<dbReference type="PANTHER" id="PTHR48048">
    <property type="entry name" value="GLYCOSYLTRANSFERASE"/>
    <property type="match status" value="1"/>
</dbReference>
<reference evidence="5" key="1">
    <citation type="journal article" date="2020" name="Nat. Genet.">
        <title>Genomic diversifications of five Gossypium allopolyploid species and their impact on cotton improvement.</title>
        <authorList>
            <person name="Chen Z.J."/>
            <person name="Sreedasyam A."/>
            <person name="Ando A."/>
            <person name="Song Q."/>
            <person name="De Santiago L.M."/>
            <person name="Hulse-Kemp A.M."/>
            <person name="Ding M."/>
            <person name="Ye W."/>
            <person name="Kirkbride R.C."/>
            <person name="Jenkins J."/>
            <person name="Plott C."/>
            <person name="Lovell J."/>
            <person name="Lin Y.M."/>
            <person name="Vaughn R."/>
            <person name="Liu B."/>
            <person name="Simpson S."/>
            <person name="Scheffler B.E."/>
            <person name="Wen L."/>
            <person name="Saski C.A."/>
            <person name="Grover C.E."/>
            <person name="Hu G."/>
            <person name="Conover J.L."/>
            <person name="Carlson J.W."/>
            <person name="Shu S."/>
            <person name="Boston L.B."/>
            <person name="Williams M."/>
            <person name="Peterson D.G."/>
            <person name="McGee K."/>
            <person name="Jones D.C."/>
            <person name="Wendel J.F."/>
            <person name="Stelly D.M."/>
            <person name="Grimwood J."/>
            <person name="Schmutz J."/>
        </authorList>
    </citation>
    <scope>NUCLEOTIDE SEQUENCE [LARGE SCALE GENOMIC DNA]</scope>
    <source>
        <strain evidence="5">cv. TM-1</strain>
    </source>
</reference>
<dbReference type="PANTHER" id="PTHR48048:SF45">
    <property type="entry name" value="GLYCOSYLTRANSFERASE"/>
    <property type="match status" value="1"/>
</dbReference>
<dbReference type="InterPro" id="IPR035595">
    <property type="entry name" value="UDP_glycos_trans_CS"/>
</dbReference>
<evidence type="ECO:0000313" key="6">
    <source>
        <dbReference type="RefSeq" id="XP_040941859.1"/>
    </source>
</evidence>
<comment type="similarity">
    <text evidence="1 3">Belongs to the UDP-glycosyltransferase family.</text>
</comment>
<dbReference type="RefSeq" id="XP_040941859.1">
    <property type="nucleotide sequence ID" value="XM_041085925.1"/>
</dbReference>
<dbReference type="Gene3D" id="3.40.50.2000">
    <property type="entry name" value="Glycogen Phosphorylase B"/>
    <property type="match status" value="2"/>
</dbReference>
<name>A0ABM2ZGQ1_GOSHI</name>
<evidence type="ECO:0000313" key="5">
    <source>
        <dbReference type="Proteomes" id="UP000818029"/>
    </source>
</evidence>
<evidence type="ECO:0000256" key="3">
    <source>
        <dbReference type="RuleBase" id="RU003718"/>
    </source>
</evidence>
<proteinExistence type="inferred from homology"/>
<feature type="coiled-coil region" evidence="4">
    <location>
        <begin position="95"/>
        <end position="122"/>
    </location>
</feature>